<comment type="caution">
    <text evidence="7">The sequence shown here is derived from an EMBL/GenBank/DDBJ whole genome shotgun (WGS) entry which is preliminary data.</text>
</comment>
<dbReference type="PANTHER" id="PTHR43280:SF28">
    <property type="entry name" value="HTH-TYPE TRANSCRIPTIONAL ACTIVATOR RHAS"/>
    <property type="match status" value="1"/>
</dbReference>
<keyword evidence="2" id="KW-0238">DNA-binding</keyword>
<feature type="domain" description="HTH araC/xylS-type" evidence="5">
    <location>
        <begin position="412"/>
        <end position="510"/>
    </location>
</feature>
<evidence type="ECO:0000256" key="3">
    <source>
        <dbReference type="ARBA" id="ARBA00023163"/>
    </source>
</evidence>
<dbReference type="Pfam" id="PF17853">
    <property type="entry name" value="GGDEF_2"/>
    <property type="match status" value="1"/>
</dbReference>
<dbReference type="InterPro" id="IPR041522">
    <property type="entry name" value="CdaR_GGDEF"/>
</dbReference>
<dbReference type="SMART" id="SM00448">
    <property type="entry name" value="REC"/>
    <property type="match status" value="1"/>
</dbReference>
<dbReference type="InterPro" id="IPR018060">
    <property type="entry name" value="HTH_AraC"/>
</dbReference>
<dbReference type="RefSeq" id="WP_148929056.1">
    <property type="nucleotide sequence ID" value="NZ_VNHS01000003.1"/>
</dbReference>
<evidence type="ECO:0000259" key="6">
    <source>
        <dbReference type="PROSITE" id="PS50110"/>
    </source>
</evidence>
<dbReference type="SUPFAM" id="SSF52172">
    <property type="entry name" value="CheY-like"/>
    <property type="match status" value="1"/>
</dbReference>
<proteinExistence type="predicted"/>
<dbReference type="SMART" id="SM00342">
    <property type="entry name" value="HTH_ARAC"/>
    <property type="match status" value="1"/>
</dbReference>
<reference evidence="7 8" key="1">
    <citation type="submission" date="2019-07" db="EMBL/GenBank/DDBJ databases">
        <title>Genomic Encyclopedia of Type Strains, Phase III (KMG-III): the genomes of soil and plant-associated and newly described type strains.</title>
        <authorList>
            <person name="Whitman W."/>
        </authorList>
    </citation>
    <scope>NUCLEOTIDE SEQUENCE [LARGE SCALE GENOMIC DNA]</scope>
    <source>
        <strain evidence="7 8">BL24</strain>
    </source>
</reference>
<dbReference type="GO" id="GO:0043565">
    <property type="term" value="F:sequence-specific DNA binding"/>
    <property type="evidence" value="ECO:0007669"/>
    <property type="project" value="InterPro"/>
</dbReference>
<dbReference type="PROSITE" id="PS01124">
    <property type="entry name" value="HTH_ARAC_FAMILY_2"/>
    <property type="match status" value="1"/>
</dbReference>
<dbReference type="AlphaFoldDB" id="A0A5S5CBG7"/>
<dbReference type="GO" id="GO:0003700">
    <property type="term" value="F:DNA-binding transcription factor activity"/>
    <property type="evidence" value="ECO:0007669"/>
    <property type="project" value="InterPro"/>
</dbReference>
<dbReference type="InterPro" id="IPR011006">
    <property type="entry name" value="CheY-like_superfamily"/>
</dbReference>
<keyword evidence="4" id="KW-0597">Phosphoprotein</keyword>
<organism evidence="7 8">
    <name type="scientific">Paenibacillus methanolicus</name>
    <dbReference type="NCBI Taxonomy" id="582686"/>
    <lineage>
        <taxon>Bacteria</taxon>
        <taxon>Bacillati</taxon>
        <taxon>Bacillota</taxon>
        <taxon>Bacilli</taxon>
        <taxon>Bacillales</taxon>
        <taxon>Paenibacillaceae</taxon>
        <taxon>Paenibacillus</taxon>
    </lineage>
</organism>
<evidence type="ECO:0000256" key="1">
    <source>
        <dbReference type="ARBA" id="ARBA00023015"/>
    </source>
</evidence>
<dbReference type="Pfam" id="PF12833">
    <property type="entry name" value="HTH_18"/>
    <property type="match status" value="1"/>
</dbReference>
<feature type="modified residue" description="4-aspartylphosphate" evidence="4">
    <location>
        <position position="55"/>
    </location>
</feature>
<dbReference type="Proteomes" id="UP000323257">
    <property type="component" value="Unassembled WGS sequence"/>
</dbReference>
<dbReference type="CDD" id="cd17536">
    <property type="entry name" value="REC_YesN-like"/>
    <property type="match status" value="1"/>
</dbReference>
<dbReference type="InterPro" id="IPR018062">
    <property type="entry name" value="HTH_AraC-typ_CS"/>
</dbReference>
<gene>
    <name evidence="7" type="ORF">BCM02_103331</name>
</gene>
<dbReference type="PANTHER" id="PTHR43280">
    <property type="entry name" value="ARAC-FAMILY TRANSCRIPTIONAL REGULATOR"/>
    <property type="match status" value="1"/>
</dbReference>
<dbReference type="Gene3D" id="1.10.10.60">
    <property type="entry name" value="Homeodomain-like"/>
    <property type="match status" value="2"/>
</dbReference>
<dbReference type="SUPFAM" id="SSF46689">
    <property type="entry name" value="Homeodomain-like"/>
    <property type="match status" value="2"/>
</dbReference>
<protein>
    <submittedName>
        <fullName evidence="7">Two-component system response regulator YesN</fullName>
    </submittedName>
</protein>
<dbReference type="InterPro" id="IPR001789">
    <property type="entry name" value="Sig_transdc_resp-reg_receiver"/>
</dbReference>
<dbReference type="PROSITE" id="PS50110">
    <property type="entry name" value="RESPONSE_REGULATORY"/>
    <property type="match status" value="1"/>
</dbReference>
<evidence type="ECO:0000256" key="4">
    <source>
        <dbReference type="PROSITE-ProRule" id="PRU00169"/>
    </source>
</evidence>
<feature type="domain" description="Response regulatory" evidence="6">
    <location>
        <begin position="3"/>
        <end position="120"/>
    </location>
</feature>
<keyword evidence="1" id="KW-0805">Transcription regulation</keyword>
<keyword evidence="3" id="KW-0804">Transcription</keyword>
<dbReference type="Pfam" id="PF00072">
    <property type="entry name" value="Response_reg"/>
    <property type="match status" value="1"/>
</dbReference>
<sequence>MISLLIVDDEKIIRRGLQSVIERQFPNRFSYRFAENGQEALELLRQEPADIMFTDIRMPIMDGIELLEQLQTHPVKPEVVLLSGYNDFVYAQRAIRCAVKDYLIKPVKRKELFAVLDRLLLDIRMREEQADTAGQEAGLSAAELVTLHLTQEDMGDAITPNNAGLSWLDAGYTLGLLTRRGGGSQVGRTDAVSFRNQIEELLHGYTDWMLTRDGKGGTIVIAPDPVLFYQLAERWRLRVPQSQLRIAISDSVQGIERIRWAYSQAKQTLKYGILLPELDVMEHAGIISERQERHVVPVEFIRRILNLIGTGRGEEMRQLLAQILDVRVISSCEIGYLEHISQLLNEELFDKLFRIYGYKVLDLLRSYAHVGHIGNFDRFEDYYISVEQLLDLLDQFIHDRREKAPTEPNTMQKVIAYLQTHYADDLNMAVVSNHFSLNYSYFSQAFQEYSGESFSNYVRRLRLDKAKQLLVYSDLKVYEISEQVGFENVKHFTRLFKDTEGITALEFRNRRRQMVEPSMHGT</sequence>
<accession>A0A5S5CBG7</accession>
<name>A0A5S5CBG7_9BACL</name>
<dbReference type="GO" id="GO:0000160">
    <property type="term" value="P:phosphorelay signal transduction system"/>
    <property type="evidence" value="ECO:0007669"/>
    <property type="project" value="InterPro"/>
</dbReference>
<dbReference type="PROSITE" id="PS00041">
    <property type="entry name" value="HTH_ARAC_FAMILY_1"/>
    <property type="match status" value="1"/>
</dbReference>
<dbReference type="InterPro" id="IPR009057">
    <property type="entry name" value="Homeodomain-like_sf"/>
</dbReference>
<evidence type="ECO:0000259" key="5">
    <source>
        <dbReference type="PROSITE" id="PS01124"/>
    </source>
</evidence>
<keyword evidence="8" id="KW-1185">Reference proteome</keyword>
<dbReference type="OrthoDB" id="342399at2"/>
<dbReference type="Gene3D" id="3.40.50.2300">
    <property type="match status" value="1"/>
</dbReference>
<evidence type="ECO:0000313" key="7">
    <source>
        <dbReference type="EMBL" id="TYP76667.1"/>
    </source>
</evidence>
<evidence type="ECO:0000313" key="8">
    <source>
        <dbReference type="Proteomes" id="UP000323257"/>
    </source>
</evidence>
<dbReference type="EMBL" id="VNHS01000003">
    <property type="protein sequence ID" value="TYP76667.1"/>
    <property type="molecule type" value="Genomic_DNA"/>
</dbReference>
<evidence type="ECO:0000256" key="2">
    <source>
        <dbReference type="ARBA" id="ARBA00023125"/>
    </source>
</evidence>